<dbReference type="Pfam" id="PF00665">
    <property type="entry name" value="rve"/>
    <property type="match status" value="1"/>
</dbReference>
<dbReference type="FunFam" id="3.30.420.10:FF:000032">
    <property type="entry name" value="Retrovirus-related Pol polyprotein from transposon 297-like Protein"/>
    <property type="match status" value="1"/>
</dbReference>
<dbReference type="PANTHER" id="PTHR37984:SF5">
    <property type="entry name" value="PROTEIN NYNRIN-LIKE"/>
    <property type="match status" value="1"/>
</dbReference>
<gene>
    <name evidence="2" type="ORF">OVA965_LOCUS18423</name>
    <name evidence="3" type="ORF">TMI583_LOCUS18437</name>
</gene>
<sequence>MRKDVENYIHACDACQRFKANTQKLASKMISNVVHEPWYTIGIDITGPLPSTKTGNTHILVVVDYFTKWVELFPLQNTRSTHIAQIVLDEVICRFGCPVKIISDNGPQFISEVFEETLRILQINHRRTALYHPQTNLSERVNNTLKTMIRGYAQSDQRAWDVKLPQLAFALRTVINDSTGESPDFLMFGREPRLPIDVLFGSINPSDDHPTNDRDVRFYRDRLTANLLPAFNFVREHLEIAQQNQRSSYDRHRRDVHFELCDLLMMATTVGSALGKWKAPKLDPRWVEPFKITKKITPLNYQLTSLADNWVVEVVHVERLRPYYSPFQIPSL</sequence>
<evidence type="ECO:0000313" key="3">
    <source>
        <dbReference type="EMBL" id="CAF3845207.1"/>
    </source>
</evidence>
<reference evidence="3" key="1">
    <citation type="submission" date="2021-02" db="EMBL/GenBank/DDBJ databases">
        <authorList>
            <person name="Nowell W R."/>
        </authorList>
    </citation>
    <scope>NUCLEOTIDE SEQUENCE</scope>
</reference>
<dbReference type="Pfam" id="PF24626">
    <property type="entry name" value="SH3_Tf2-1"/>
    <property type="match status" value="1"/>
</dbReference>
<dbReference type="GO" id="GO:0003676">
    <property type="term" value="F:nucleic acid binding"/>
    <property type="evidence" value="ECO:0007669"/>
    <property type="project" value="InterPro"/>
</dbReference>
<dbReference type="InterPro" id="IPR012337">
    <property type="entry name" value="RNaseH-like_sf"/>
</dbReference>
<protein>
    <recommendedName>
        <fullName evidence="1">Integrase catalytic domain-containing protein</fullName>
    </recommendedName>
</protein>
<dbReference type="EMBL" id="CAJOBA010009168">
    <property type="protein sequence ID" value="CAF3845207.1"/>
    <property type="molecule type" value="Genomic_DNA"/>
</dbReference>
<dbReference type="AlphaFoldDB" id="A0A8S2KDD7"/>
<comment type="caution">
    <text evidence="3">The sequence shown here is derived from an EMBL/GenBank/DDBJ whole genome shotgun (WGS) entry which is preliminary data.</text>
</comment>
<dbReference type="InterPro" id="IPR056924">
    <property type="entry name" value="SH3_Tf2-1"/>
</dbReference>
<dbReference type="Proteomes" id="UP000677228">
    <property type="component" value="Unassembled WGS sequence"/>
</dbReference>
<evidence type="ECO:0000259" key="1">
    <source>
        <dbReference type="PROSITE" id="PS50994"/>
    </source>
</evidence>
<dbReference type="PANTHER" id="PTHR37984">
    <property type="entry name" value="PROTEIN CBG26694"/>
    <property type="match status" value="1"/>
</dbReference>
<name>A0A8S2KDD7_9BILA</name>
<dbReference type="Proteomes" id="UP000682733">
    <property type="component" value="Unassembled WGS sequence"/>
</dbReference>
<dbReference type="InterPro" id="IPR001584">
    <property type="entry name" value="Integrase_cat-core"/>
</dbReference>
<feature type="domain" description="Integrase catalytic" evidence="1">
    <location>
        <begin position="33"/>
        <end position="191"/>
    </location>
</feature>
<dbReference type="InterPro" id="IPR036397">
    <property type="entry name" value="RNaseH_sf"/>
</dbReference>
<dbReference type="InterPro" id="IPR050951">
    <property type="entry name" value="Retrovirus_Pol_polyprotein"/>
</dbReference>
<dbReference type="GO" id="GO:0015074">
    <property type="term" value="P:DNA integration"/>
    <property type="evidence" value="ECO:0007669"/>
    <property type="project" value="InterPro"/>
</dbReference>
<dbReference type="SUPFAM" id="SSF53098">
    <property type="entry name" value="Ribonuclease H-like"/>
    <property type="match status" value="1"/>
</dbReference>
<dbReference type="EMBL" id="CAJNOK010009151">
    <property type="protein sequence ID" value="CAF1082355.1"/>
    <property type="molecule type" value="Genomic_DNA"/>
</dbReference>
<dbReference type="PROSITE" id="PS50994">
    <property type="entry name" value="INTEGRASE"/>
    <property type="match status" value="1"/>
</dbReference>
<proteinExistence type="predicted"/>
<evidence type="ECO:0000313" key="4">
    <source>
        <dbReference type="Proteomes" id="UP000682733"/>
    </source>
</evidence>
<dbReference type="Gene3D" id="3.30.420.10">
    <property type="entry name" value="Ribonuclease H-like superfamily/Ribonuclease H"/>
    <property type="match status" value="1"/>
</dbReference>
<evidence type="ECO:0000313" key="2">
    <source>
        <dbReference type="EMBL" id="CAF1082355.1"/>
    </source>
</evidence>
<organism evidence="3 4">
    <name type="scientific">Didymodactylos carnosus</name>
    <dbReference type="NCBI Taxonomy" id="1234261"/>
    <lineage>
        <taxon>Eukaryota</taxon>
        <taxon>Metazoa</taxon>
        <taxon>Spiralia</taxon>
        <taxon>Gnathifera</taxon>
        <taxon>Rotifera</taxon>
        <taxon>Eurotatoria</taxon>
        <taxon>Bdelloidea</taxon>
        <taxon>Philodinida</taxon>
        <taxon>Philodinidae</taxon>
        <taxon>Didymodactylos</taxon>
    </lineage>
</organism>
<accession>A0A8S2KDD7</accession>